<gene>
    <name evidence="2" type="ORF">Mal64_13200</name>
</gene>
<keyword evidence="1" id="KW-1133">Transmembrane helix</keyword>
<feature type="transmembrane region" description="Helical" evidence="1">
    <location>
        <begin position="6"/>
        <end position="24"/>
    </location>
</feature>
<dbReference type="RefSeq" id="WP_197525511.1">
    <property type="nucleotide sequence ID" value="NZ_SJPQ01000001.1"/>
</dbReference>
<dbReference type="EMBL" id="SJPQ01000001">
    <property type="protein sequence ID" value="TWT90921.1"/>
    <property type="molecule type" value="Genomic_DNA"/>
</dbReference>
<keyword evidence="1" id="KW-0812">Transmembrane</keyword>
<reference evidence="2 3" key="1">
    <citation type="submission" date="2019-02" db="EMBL/GenBank/DDBJ databases">
        <title>Deep-cultivation of Planctomycetes and their phenomic and genomic characterization uncovers novel biology.</title>
        <authorList>
            <person name="Wiegand S."/>
            <person name="Jogler M."/>
            <person name="Boedeker C."/>
            <person name="Pinto D."/>
            <person name="Vollmers J."/>
            <person name="Rivas-Marin E."/>
            <person name="Kohn T."/>
            <person name="Peeters S.H."/>
            <person name="Heuer A."/>
            <person name="Rast P."/>
            <person name="Oberbeckmann S."/>
            <person name="Bunk B."/>
            <person name="Jeske O."/>
            <person name="Meyerdierks A."/>
            <person name="Storesund J.E."/>
            <person name="Kallscheuer N."/>
            <person name="Luecker S."/>
            <person name="Lage O.M."/>
            <person name="Pohl T."/>
            <person name="Merkel B.J."/>
            <person name="Hornburger P."/>
            <person name="Mueller R.-W."/>
            <person name="Bruemmer F."/>
            <person name="Labrenz M."/>
            <person name="Spormann A.M."/>
            <person name="Op Den Camp H."/>
            <person name="Overmann J."/>
            <person name="Amann R."/>
            <person name="Jetten M.S.M."/>
            <person name="Mascher T."/>
            <person name="Medema M.H."/>
            <person name="Devos D.P."/>
            <person name="Kaster A.-K."/>
            <person name="Ovreas L."/>
            <person name="Rohde M."/>
            <person name="Galperin M.Y."/>
            <person name="Jogler C."/>
        </authorList>
    </citation>
    <scope>NUCLEOTIDE SEQUENCE [LARGE SCALE GENOMIC DNA]</scope>
    <source>
        <strain evidence="2 3">Mal64</strain>
    </source>
</reference>
<keyword evidence="1" id="KW-0472">Membrane</keyword>
<accession>A0A5C5ZVF7</accession>
<evidence type="ECO:0000313" key="3">
    <source>
        <dbReference type="Proteomes" id="UP000315440"/>
    </source>
</evidence>
<evidence type="ECO:0000313" key="2">
    <source>
        <dbReference type="EMBL" id="TWT90921.1"/>
    </source>
</evidence>
<proteinExistence type="predicted"/>
<dbReference type="Proteomes" id="UP000315440">
    <property type="component" value="Unassembled WGS sequence"/>
</dbReference>
<sequence length="58" mass="6629">MSTHDIVLFAFAVLVAVSTLMKLMRRRRDLIVTSVQKQIDDAREKAEAEAQRRKDQAA</sequence>
<keyword evidence="3" id="KW-1185">Reference proteome</keyword>
<organism evidence="2 3">
    <name type="scientific">Pseudobythopirellula maris</name>
    <dbReference type="NCBI Taxonomy" id="2527991"/>
    <lineage>
        <taxon>Bacteria</taxon>
        <taxon>Pseudomonadati</taxon>
        <taxon>Planctomycetota</taxon>
        <taxon>Planctomycetia</taxon>
        <taxon>Pirellulales</taxon>
        <taxon>Lacipirellulaceae</taxon>
        <taxon>Pseudobythopirellula</taxon>
    </lineage>
</organism>
<dbReference type="AlphaFoldDB" id="A0A5C5ZVF7"/>
<evidence type="ECO:0000256" key="1">
    <source>
        <dbReference type="SAM" id="Phobius"/>
    </source>
</evidence>
<comment type="caution">
    <text evidence="2">The sequence shown here is derived from an EMBL/GenBank/DDBJ whole genome shotgun (WGS) entry which is preliminary data.</text>
</comment>
<protein>
    <submittedName>
        <fullName evidence="2">Uncharacterized protein</fullName>
    </submittedName>
</protein>
<name>A0A5C5ZVF7_9BACT</name>